<gene>
    <name evidence="10" type="primary">accA</name>
    <name evidence="13" type="ORF">NEPTK9_001195</name>
</gene>
<keyword evidence="2 10" id="KW-0444">Lipid biosynthesis</keyword>
<name>A0ABS0B0F6_9BACT</name>
<feature type="region of interest" description="Disordered" evidence="11">
    <location>
        <begin position="1"/>
        <end position="30"/>
    </location>
</feature>
<evidence type="ECO:0000259" key="12">
    <source>
        <dbReference type="PROSITE" id="PS50989"/>
    </source>
</evidence>
<dbReference type="EC" id="2.1.3.15" evidence="10"/>
<evidence type="ECO:0000256" key="2">
    <source>
        <dbReference type="ARBA" id="ARBA00022516"/>
    </source>
</evidence>
<keyword evidence="6 10" id="KW-0067">ATP-binding</keyword>
<dbReference type="PANTHER" id="PTHR42853:SF3">
    <property type="entry name" value="ACETYL-COENZYME A CARBOXYLASE CARBOXYL TRANSFERASE SUBUNIT ALPHA, CHLOROPLASTIC"/>
    <property type="match status" value="1"/>
</dbReference>
<proteinExistence type="inferred from homology"/>
<dbReference type="InterPro" id="IPR001095">
    <property type="entry name" value="Acetyl_CoA_COase_a_su"/>
</dbReference>
<evidence type="ECO:0000256" key="5">
    <source>
        <dbReference type="ARBA" id="ARBA00022832"/>
    </source>
</evidence>
<evidence type="ECO:0000256" key="7">
    <source>
        <dbReference type="ARBA" id="ARBA00023098"/>
    </source>
</evidence>
<evidence type="ECO:0000256" key="1">
    <source>
        <dbReference type="ARBA" id="ARBA00004956"/>
    </source>
</evidence>
<comment type="similarity">
    <text evidence="10">Belongs to the AccA family.</text>
</comment>
<keyword evidence="4 10" id="KW-0547">Nucleotide-binding</keyword>
<dbReference type="SUPFAM" id="SSF52096">
    <property type="entry name" value="ClpP/crotonase"/>
    <property type="match status" value="1"/>
</dbReference>
<dbReference type="GO" id="GO:0016740">
    <property type="term" value="F:transferase activity"/>
    <property type="evidence" value="ECO:0007669"/>
    <property type="project" value="UniProtKB-KW"/>
</dbReference>
<evidence type="ECO:0000256" key="11">
    <source>
        <dbReference type="SAM" id="MobiDB-lite"/>
    </source>
</evidence>
<reference evidence="13 14" key="1">
    <citation type="submission" date="2020-01" db="EMBL/GenBank/DDBJ databases">
        <title>Draft genome sequence of Cand. Neptunochlamydia vexilliferae K9.</title>
        <authorList>
            <person name="Schulz F."/>
            <person name="Koestlbacher S."/>
            <person name="Wascher F."/>
            <person name="Pizzetti I."/>
            <person name="Horn M."/>
        </authorList>
    </citation>
    <scope>NUCLEOTIDE SEQUENCE [LARGE SCALE GENOMIC DNA]</scope>
    <source>
        <strain evidence="13 14">K9</strain>
    </source>
</reference>
<dbReference type="Pfam" id="PF03255">
    <property type="entry name" value="ACCA"/>
    <property type="match status" value="1"/>
</dbReference>
<dbReference type="NCBIfam" id="NF004344">
    <property type="entry name" value="PRK05724.1"/>
    <property type="match status" value="1"/>
</dbReference>
<dbReference type="EMBL" id="JAAEJV010000034">
    <property type="protein sequence ID" value="MBF5059679.1"/>
    <property type="molecule type" value="Genomic_DNA"/>
</dbReference>
<accession>A0ABS0B0F6</accession>
<evidence type="ECO:0000256" key="8">
    <source>
        <dbReference type="ARBA" id="ARBA00023160"/>
    </source>
</evidence>
<keyword evidence="14" id="KW-1185">Reference proteome</keyword>
<dbReference type="InterPro" id="IPR011763">
    <property type="entry name" value="COA_CT_C"/>
</dbReference>
<evidence type="ECO:0000256" key="4">
    <source>
        <dbReference type="ARBA" id="ARBA00022741"/>
    </source>
</evidence>
<evidence type="ECO:0000313" key="14">
    <source>
        <dbReference type="Proteomes" id="UP001194714"/>
    </source>
</evidence>
<comment type="subcellular location">
    <subcellularLocation>
        <location evidence="10">Cytoplasm</location>
    </subcellularLocation>
</comment>
<evidence type="ECO:0000313" key="13">
    <source>
        <dbReference type="EMBL" id="MBF5059679.1"/>
    </source>
</evidence>
<evidence type="ECO:0000256" key="3">
    <source>
        <dbReference type="ARBA" id="ARBA00022679"/>
    </source>
</evidence>
<dbReference type="NCBIfam" id="TIGR00513">
    <property type="entry name" value="accA"/>
    <property type="match status" value="1"/>
</dbReference>
<dbReference type="PRINTS" id="PR01069">
    <property type="entry name" value="ACCCTRFRASEA"/>
</dbReference>
<comment type="caution">
    <text evidence="13">The sequence shown here is derived from an EMBL/GenBank/DDBJ whole genome shotgun (WGS) entry which is preliminary data.</text>
</comment>
<comment type="pathway">
    <text evidence="1 10">Lipid metabolism; malonyl-CoA biosynthesis; malonyl-CoA from acetyl-CoA: step 1/1.</text>
</comment>
<dbReference type="InterPro" id="IPR029045">
    <property type="entry name" value="ClpP/crotonase-like_dom_sf"/>
</dbReference>
<keyword evidence="7 10" id="KW-0443">Lipid metabolism</keyword>
<evidence type="ECO:0000256" key="10">
    <source>
        <dbReference type="HAMAP-Rule" id="MF_00823"/>
    </source>
</evidence>
<keyword evidence="10" id="KW-0963">Cytoplasm</keyword>
<comment type="catalytic activity">
    <reaction evidence="9 10">
        <text>N(6)-carboxybiotinyl-L-lysyl-[protein] + acetyl-CoA = N(6)-biotinyl-L-lysyl-[protein] + malonyl-CoA</text>
        <dbReference type="Rhea" id="RHEA:54728"/>
        <dbReference type="Rhea" id="RHEA-COMP:10505"/>
        <dbReference type="Rhea" id="RHEA-COMP:10506"/>
        <dbReference type="ChEBI" id="CHEBI:57288"/>
        <dbReference type="ChEBI" id="CHEBI:57384"/>
        <dbReference type="ChEBI" id="CHEBI:83144"/>
        <dbReference type="ChEBI" id="CHEBI:83145"/>
        <dbReference type="EC" id="2.1.3.15"/>
    </reaction>
</comment>
<sequence>MSKSSMPLSSRSPHWLKWSPTSMKQTSQEKKSNIMLDHEKQIIDHEKAIAQLKEQNKVNGIWTDEELLKLEKKLEQLKQQVYSKLSPWERVAICRHPARPRSIDYIKNLCESFTEIFGDRLFRDDQAIVAGLGIIGGKKFVIIAQEKGCDTESRLYRNFGMPHPEGYRKALRVMKLAEKFNLPVLSFLDTPGAYPGLTAEERGQGSAIATNLLEMANLKTPIISVLIGEGCSGGALGMGVCDVMGMLEHAYYSVISPEGCASILWRDAAKNEEAAEALKMQAEHLLEFGVIDTIIDEPQGGAHHNPQTVYDGVKKFILKEAKKLAKVPTDELIEKRYQKFRKLGAVTVEKAS</sequence>
<feature type="compositionally biased region" description="Low complexity" evidence="11">
    <location>
        <begin position="1"/>
        <end position="13"/>
    </location>
</feature>
<keyword evidence="3 10" id="KW-0808">Transferase</keyword>
<evidence type="ECO:0000256" key="9">
    <source>
        <dbReference type="ARBA" id="ARBA00049152"/>
    </source>
</evidence>
<dbReference type="GO" id="GO:0003989">
    <property type="term" value="F:acetyl-CoA carboxylase activity"/>
    <property type="evidence" value="ECO:0007669"/>
    <property type="project" value="UniProtKB-EC"/>
</dbReference>
<keyword evidence="8 10" id="KW-0275">Fatty acid biosynthesis</keyword>
<dbReference type="HAMAP" id="MF_00823">
    <property type="entry name" value="AcetylCoA_CT_alpha"/>
    <property type="match status" value="1"/>
</dbReference>
<dbReference type="Proteomes" id="UP001194714">
    <property type="component" value="Unassembled WGS sequence"/>
</dbReference>
<keyword evidence="13" id="KW-0436">Ligase</keyword>
<comment type="subunit">
    <text evidence="10">Acetyl-CoA carboxylase is a heterohexamer composed of biotin carboxyl carrier protein (AccB), biotin carboxylase (AccC) and two subunits each of ACCase subunit alpha (AccA) and ACCase subunit beta (AccD).</text>
</comment>
<dbReference type="PROSITE" id="PS50989">
    <property type="entry name" value="COA_CT_CTER"/>
    <property type="match status" value="1"/>
</dbReference>
<feature type="domain" description="CoA carboxyltransferase C-terminal" evidence="12">
    <location>
        <begin position="69"/>
        <end position="323"/>
    </location>
</feature>
<evidence type="ECO:0000256" key="6">
    <source>
        <dbReference type="ARBA" id="ARBA00022840"/>
    </source>
</evidence>
<keyword evidence="5 10" id="KW-0276">Fatty acid metabolism</keyword>
<organism evidence="13 14">
    <name type="scientific">Candidatus Neptunichlamydia vexilliferae</name>
    <dbReference type="NCBI Taxonomy" id="1651774"/>
    <lineage>
        <taxon>Bacteria</taxon>
        <taxon>Pseudomonadati</taxon>
        <taxon>Chlamydiota</taxon>
        <taxon>Chlamydiia</taxon>
        <taxon>Parachlamydiales</taxon>
        <taxon>Simkaniaceae</taxon>
        <taxon>Candidatus Neptunichlamydia</taxon>
    </lineage>
</organism>
<dbReference type="PANTHER" id="PTHR42853">
    <property type="entry name" value="ACETYL-COENZYME A CARBOXYLASE CARBOXYL TRANSFERASE SUBUNIT ALPHA"/>
    <property type="match status" value="1"/>
</dbReference>
<protein>
    <recommendedName>
        <fullName evidence="10">Acetyl-coenzyme A carboxylase carboxyl transferase subunit alpha</fullName>
        <shortName evidence="10">ACCase subunit alpha</shortName>
        <shortName evidence="10">Acetyl-CoA carboxylase carboxyltransferase subunit alpha</shortName>
        <ecNumber evidence="10">2.1.3.15</ecNumber>
    </recommendedName>
</protein>
<dbReference type="NCBIfam" id="NF041504">
    <property type="entry name" value="AccA_sub"/>
    <property type="match status" value="1"/>
</dbReference>
<dbReference type="Gene3D" id="3.90.226.10">
    <property type="entry name" value="2-enoyl-CoA Hydratase, Chain A, domain 1"/>
    <property type="match status" value="1"/>
</dbReference>
<comment type="function">
    <text evidence="10">Component of the acetyl coenzyme A carboxylase (ACC) complex. First, biotin carboxylase catalyzes the carboxylation of biotin on its carrier protein (BCCP) and then the CO(2) group is transferred by the carboxyltransferase to acetyl-CoA to form malonyl-CoA.</text>
</comment>